<dbReference type="FunFam" id="3.10.20.30:FF:000002">
    <property type="entry name" value="GTP pyrophosphokinase (RelA/SpoT)"/>
    <property type="match status" value="1"/>
</dbReference>
<dbReference type="InterPro" id="IPR012676">
    <property type="entry name" value="TGS-like"/>
</dbReference>
<dbReference type="GO" id="GO:0042594">
    <property type="term" value="P:response to starvation"/>
    <property type="evidence" value="ECO:0007669"/>
    <property type="project" value="TreeGrafter"/>
</dbReference>
<evidence type="ECO:0000259" key="4">
    <source>
        <dbReference type="PROSITE" id="PS51831"/>
    </source>
</evidence>
<dbReference type="SMART" id="SM00954">
    <property type="entry name" value="RelA_SpoT"/>
    <property type="match status" value="1"/>
</dbReference>
<evidence type="ECO:0000256" key="1">
    <source>
        <dbReference type="ARBA" id="ARBA00025704"/>
    </source>
</evidence>
<dbReference type="PROSITE" id="PS51880">
    <property type="entry name" value="TGS"/>
    <property type="match status" value="1"/>
</dbReference>
<dbReference type="GO" id="GO:0008728">
    <property type="term" value="F:GTP diphosphokinase activity"/>
    <property type="evidence" value="ECO:0007669"/>
    <property type="project" value="UniProtKB-EC"/>
</dbReference>
<dbReference type="EC" id="2.7.6.5" evidence="6"/>
<dbReference type="Gene3D" id="3.10.20.30">
    <property type="match status" value="1"/>
</dbReference>
<dbReference type="Pfam" id="PF04607">
    <property type="entry name" value="RelA_SpoT"/>
    <property type="match status" value="1"/>
</dbReference>
<dbReference type="CDD" id="cd01668">
    <property type="entry name" value="TGS_RSH"/>
    <property type="match status" value="1"/>
</dbReference>
<protein>
    <submittedName>
        <fullName evidence="6">GTP pyrophosphokinase</fullName>
        <ecNumber evidence="6">2.7.6.5</ecNumber>
    </submittedName>
</protein>
<evidence type="ECO:0000313" key="7">
    <source>
        <dbReference type="Proteomes" id="UP000518887"/>
    </source>
</evidence>
<dbReference type="Proteomes" id="UP000518887">
    <property type="component" value="Unassembled WGS sequence"/>
</dbReference>
<comment type="caution">
    <text evidence="6">The sequence shown here is derived from an EMBL/GenBank/DDBJ whole genome shotgun (WGS) entry which is preliminary data.</text>
</comment>
<keyword evidence="6" id="KW-0808">Transferase</keyword>
<gene>
    <name evidence="6" type="ORF">HNP76_001865</name>
</gene>
<dbReference type="CDD" id="cd05399">
    <property type="entry name" value="NT_Rel-Spo_like"/>
    <property type="match status" value="1"/>
</dbReference>
<dbReference type="PROSITE" id="PS51831">
    <property type="entry name" value="HD"/>
    <property type="match status" value="1"/>
</dbReference>
<dbReference type="RefSeq" id="WP_184659798.1">
    <property type="nucleotide sequence ID" value="NZ_CP031518.1"/>
</dbReference>
<dbReference type="InterPro" id="IPR006674">
    <property type="entry name" value="HD_domain"/>
</dbReference>
<dbReference type="SUPFAM" id="SSF81271">
    <property type="entry name" value="TGS-like"/>
    <property type="match status" value="1"/>
</dbReference>
<dbReference type="EMBL" id="JACHFQ010000005">
    <property type="protein sequence ID" value="MBB5226492.1"/>
    <property type="molecule type" value="Genomic_DNA"/>
</dbReference>
<dbReference type="Pfam" id="PF13328">
    <property type="entry name" value="HD_4"/>
    <property type="match status" value="1"/>
</dbReference>
<dbReference type="PANTHER" id="PTHR21262:SF31">
    <property type="entry name" value="GTP PYROPHOSPHOKINASE"/>
    <property type="match status" value="1"/>
</dbReference>
<accession>A0A7W8G9T2</accession>
<dbReference type="GO" id="GO:0015969">
    <property type="term" value="P:guanosine tetraphosphate metabolic process"/>
    <property type="evidence" value="ECO:0007669"/>
    <property type="project" value="InterPro"/>
</dbReference>
<evidence type="ECO:0000259" key="5">
    <source>
        <dbReference type="PROSITE" id="PS51880"/>
    </source>
</evidence>
<dbReference type="InterPro" id="IPR012675">
    <property type="entry name" value="Beta-grasp_dom_sf"/>
</dbReference>
<feature type="domain" description="TGS" evidence="5">
    <location>
        <begin position="397"/>
        <end position="458"/>
    </location>
</feature>
<dbReference type="InterPro" id="IPR043519">
    <property type="entry name" value="NT_sf"/>
</dbReference>
<name>A0A7W8G9T2_9SPIR</name>
<dbReference type="Pfam" id="PF02824">
    <property type="entry name" value="TGS"/>
    <property type="match status" value="1"/>
</dbReference>
<evidence type="ECO:0000256" key="3">
    <source>
        <dbReference type="SAM" id="MobiDB-lite"/>
    </source>
</evidence>
<dbReference type="InterPro" id="IPR004095">
    <property type="entry name" value="TGS"/>
</dbReference>
<comment type="pathway">
    <text evidence="1">Purine metabolism.</text>
</comment>
<evidence type="ECO:0000313" key="6">
    <source>
        <dbReference type="EMBL" id="MBB5226492.1"/>
    </source>
</evidence>
<dbReference type="Gene3D" id="3.30.460.10">
    <property type="entry name" value="Beta Polymerase, domain 2"/>
    <property type="match status" value="1"/>
</dbReference>
<dbReference type="GO" id="GO:0016301">
    <property type="term" value="F:kinase activity"/>
    <property type="evidence" value="ECO:0007669"/>
    <property type="project" value="UniProtKB-KW"/>
</dbReference>
<reference evidence="6 7" key="1">
    <citation type="submission" date="2020-08" db="EMBL/GenBank/DDBJ databases">
        <title>Genomic Encyclopedia of Type Strains, Phase IV (KMG-IV): sequencing the most valuable type-strain genomes for metagenomic binning, comparative biology and taxonomic classification.</title>
        <authorList>
            <person name="Goeker M."/>
        </authorList>
    </citation>
    <scope>NUCLEOTIDE SEQUENCE [LARGE SCALE GENOMIC DNA]</scope>
    <source>
        <strain evidence="6 7">DSM 103462</strain>
    </source>
</reference>
<keyword evidence="6" id="KW-0418">Kinase</keyword>
<keyword evidence="7" id="KW-1185">Reference proteome</keyword>
<dbReference type="SUPFAM" id="SSF81301">
    <property type="entry name" value="Nucleotidyltransferase"/>
    <property type="match status" value="1"/>
</dbReference>
<proteinExistence type="inferred from homology"/>
<comment type="similarity">
    <text evidence="2">Belongs to the relA/spoT family.</text>
</comment>
<dbReference type="GO" id="GO:0008893">
    <property type="term" value="F:guanosine-3',5'-bis(diphosphate) 3'-diphosphatase activity"/>
    <property type="evidence" value="ECO:0007669"/>
    <property type="project" value="TreeGrafter"/>
</dbReference>
<dbReference type="InterPro" id="IPR004811">
    <property type="entry name" value="RelA/Spo_fam"/>
</dbReference>
<dbReference type="PANTHER" id="PTHR21262">
    <property type="entry name" value="GUANOSINE-3',5'-BIS DIPHOSPHATE 3'-PYROPHOSPHOHYDROLASE"/>
    <property type="match status" value="1"/>
</dbReference>
<dbReference type="GO" id="GO:0015949">
    <property type="term" value="P:nucleobase-containing small molecule interconversion"/>
    <property type="evidence" value="ECO:0007669"/>
    <property type="project" value="UniProtKB-ARBA"/>
</dbReference>
<dbReference type="NCBIfam" id="TIGR00691">
    <property type="entry name" value="spoT_relA"/>
    <property type="match status" value="1"/>
</dbReference>
<dbReference type="InterPro" id="IPR007685">
    <property type="entry name" value="RelA_SpoT"/>
</dbReference>
<feature type="domain" description="HD" evidence="4">
    <location>
        <begin position="58"/>
        <end position="157"/>
    </location>
</feature>
<organism evidence="6 7">
    <name type="scientific">Treponema ruminis</name>
    <dbReference type="NCBI Taxonomy" id="744515"/>
    <lineage>
        <taxon>Bacteria</taxon>
        <taxon>Pseudomonadati</taxon>
        <taxon>Spirochaetota</taxon>
        <taxon>Spirochaetia</taxon>
        <taxon>Spirochaetales</taxon>
        <taxon>Treponemataceae</taxon>
        <taxon>Treponema</taxon>
    </lineage>
</organism>
<comment type="function">
    <text evidence="2">In eubacteria ppGpp (guanosine 3'-diphosphate 5'-diphosphate) is a mediator of the stringent response that coordinates a variety of cellular activities in response to changes in nutritional abundance.</text>
</comment>
<evidence type="ECO:0000256" key="2">
    <source>
        <dbReference type="RuleBase" id="RU003847"/>
    </source>
</evidence>
<feature type="region of interest" description="Disordered" evidence="3">
    <location>
        <begin position="496"/>
        <end position="534"/>
    </location>
</feature>
<dbReference type="SUPFAM" id="SSF109604">
    <property type="entry name" value="HD-domain/PDEase-like"/>
    <property type="match status" value="1"/>
</dbReference>
<dbReference type="FunFam" id="3.30.460.10:FF:000001">
    <property type="entry name" value="GTP pyrophosphokinase RelA"/>
    <property type="match status" value="1"/>
</dbReference>
<dbReference type="AlphaFoldDB" id="A0A7W8G9T2"/>
<dbReference type="GO" id="GO:0005886">
    <property type="term" value="C:plasma membrane"/>
    <property type="evidence" value="ECO:0007669"/>
    <property type="project" value="TreeGrafter"/>
</dbReference>
<dbReference type="InterPro" id="IPR033655">
    <property type="entry name" value="TGS_RelA/SpoT"/>
</dbReference>
<sequence length="603" mass="68389">MGFDISTNKTETDPAVLIEQFFKTFGNFSEEEKNRFTFAWDFLCEKTNDIKRTCGLPYYLHPIRVAAILAQGQLDIDTVISGLLHSIFEVEGISHDEVKAKFGDTVYKIVKDTSKITGMKINATTIQQADSIRKMLFAMIDDVRVILVKLADRLDRMRNLKNIEEKKQRLVAAEVIDIWAPLADRLGMQSVKNELEDLSLKYSNPNVFQQIKAIVATKKDERATYLEKAVNAIYKSAEKVGINVSISSRAKHFYSIYKKMQKRNVPASSLYDLLALRVICDTNAECYTLIGIVHGLWKPMDGRFKDYIAMPKSNGYQSLHTTVVCEGKPLEIQIRTRDMHNMAEHGVASHWLYKKGMNHDKVDVNSLGIFNQLQNLKKENLSDETFFAELKGELLGDEIYVFTPKGDVVHLPQGSCAIDFAYHVHSGVGEKIVGAKADGKIIPITQALQNTQIIEIITNPQAHPTENQLKVVKTSKARQRIHSWLLANDPTFEDKAAAEQRARDLDAQNERSRAIQEEKRKHRSAKGENPELAERSKYTGKIIVEGTKNVEFNFAGCCNPQPGDPIVAYTNKKGLRIHKATCLTFQRIQNIEKRMVNVEWEKK</sequence>
<dbReference type="Gene3D" id="1.10.3210.10">
    <property type="entry name" value="Hypothetical protein af1432"/>
    <property type="match status" value="1"/>
</dbReference>